<dbReference type="AlphaFoldDB" id="A0A8J8NV62"/>
<organism evidence="3 4">
    <name type="scientific">Halteria grandinella</name>
    <dbReference type="NCBI Taxonomy" id="5974"/>
    <lineage>
        <taxon>Eukaryota</taxon>
        <taxon>Sar</taxon>
        <taxon>Alveolata</taxon>
        <taxon>Ciliophora</taxon>
        <taxon>Intramacronucleata</taxon>
        <taxon>Spirotrichea</taxon>
        <taxon>Stichotrichia</taxon>
        <taxon>Sporadotrichida</taxon>
        <taxon>Halteriidae</taxon>
        <taxon>Halteria</taxon>
    </lineage>
</organism>
<reference evidence="3" key="1">
    <citation type="submission" date="2019-06" db="EMBL/GenBank/DDBJ databases">
        <authorList>
            <person name="Zheng W."/>
        </authorList>
    </citation>
    <scope>NUCLEOTIDE SEQUENCE</scope>
    <source>
        <strain evidence="3">QDHG01</strain>
    </source>
</reference>
<proteinExistence type="predicted"/>
<feature type="compositionally biased region" description="Polar residues" evidence="2">
    <location>
        <begin position="435"/>
        <end position="446"/>
    </location>
</feature>
<evidence type="ECO:0000256" key="1">
    <source>
        <dbReference type="SAM" id="Coils"/>
    </source>
</evidence>
<evidence type="ECO:0000313" key="4">
    <source>
        <dbReference type="Proteomes" id="UP000785679"/>
    </source>
</evidence>
<accession>A0A8J8NV62</accession>
<feature type="region of interest" description="Disordered" evidence="2">
    <location>
        <begin position="433"/>
        <end position="466"/>
    </location>
</feature>
<feature type="coiled-coil region" evidence="1">
    <location>
        <begin position="63"/>
        <end position="90"/>
    </location>
</feature>
<dbReference type="Proteomes" id="UP000785679">
    <property type="component" value="Unassembled WGS sequence"/>
</dbReference>
<gene>
    <name evidence="3" type="ORF">FGO68_gene10350</name>
</gene>
<dbReference type="EMBL" id="RRYP01005382">
    <property type="protein sequence ID" value="TNV82088.1"/>
    <property type="molecule type" value="Genomic_DNA"/>
</dbReference>
<protein>
    <submittedName>
        <fullName evidence="3">Uncharacterized protein</fullName>
    </submittedName>
</protein>
<keyword evidence="4" id="KW-1185">Reference proteome</keyword>
<name>A0A8J8NV62_HALGN</name>
<evidence type="ECO:0000256" key="2">
    <source>
        <dbReference type="SAM" id="MobiDB-lite"/>
    </source>
</evidence>
<sequence>MKMKYIAGLSQIPKTKIISSETVDPITILDTKMMVQEAKIKLLMSLIIHSEGISYLADICTDSKGYEERIQKLENSCQEYTKRLNLLEHNQQEQKYTISQHQDARLNEQISLEEKHNQSLIESNSRIQKLENIINDVNTQIGQKFQQNDFHNMNFHTAMELKMAELQKQLNKMGKLFNEQKKIDMSKITILGDQQPQAPQTPLIETASSFYITTQPTPSVEKDFQIRSSSQSVRGFNLNQATLQKASHKRYSSDHQFSLTTEGPYYFSQEALDELIQILNKPLQGYTPVLNKQNQSQLAEFISQNYWYWSLQQLNEQVKQRRTVKMVSFEGAERTTGQKMFVGGVYYGQMLNDVRDGYGILYCIDSDNNPWLFECEWDMGKPINEGRCVWVSKKQLQHFKGIINESFLPLKNNQSKHALRTVDSSLQLQGLLPTLNPQNRGQSSMSKRPGPTSRLLNPLKNHESFV</sequence>
<evidence type="ECO:0000313" key="3">
    <source>
        <dbReference type="EMBL" id="TNV82088.1"/>
    </source>
</evidence>
<comment type="caution">
    <text evidence="3">The sequence shown here is derived from an EMBL/GenBank/DDBJ whole genome shotgun (WGS) entry which is preliminary data.</text>
</comment>
<keyword evidence="1" id="KW-0175">Coiled coil</keyword>